<organism evidence="1 2">
    <name type="scientific">Bacillus halotolerans</name>
    <dbReference type="NCBI Taxonomy" id="260554"/>
    <lineage>
        <taxon>Bacteria</taxon>
        <taxon>Bacillati</taxon>
        <taxon>Bacillota</taxon>
        <taxon>Bacilli</taxon>
        <taxon>Bacillales</taxon>
        <taxon>Bacillaceae</taxon>
        <taxon>Bacillus</taxon>
    </lineage>
</organism>
<dbReference type="Proteomes" id="UP000234803">
    <property type="component" value="Unassembled WGS sequence"/>
</dbReference>
<proteinExistence type="predicted"/>
<dbReference type="AlphaFoldDB" id="A0A9Q6A8Z8"/>
<evidence type="ECO:0000313" key="1">
    <source>
        <dbReference type="EMBL" id="PLS07632.1"/>
    </source>
</evidence>
<protein>
    <submittedName>
        <fullName evidence="1">Uncharacterized protein</fullName>
    </submittedName>
</protein>
<accession>A0A9Q6A8Z8</accession>
<sequence length="66" mass="7445">MAYKEEVKTTYITSVICDKCQKEKLLNAGNQLSWDGKMNGAIHYGYTFEEKGNGFETICAKCQLVT</sequence>
<gene>
    <name evidence="1" type="ORF">CUU63_10070</name>
</gene>
<dbReference type="EMBL" id="PGUV01000007">
    <property type="protein sequence ID" value="PLS07632.1"/>
    <property type="molecule type" value="Genomic_DNA"/>
</dbReference>
<evidence type="ECO:0000313" key="2">
    <source>
        <dbReference type="Proteomes" id="UP000234803"/>
    </source>
</evidence>
<dbReference type="RefSeq" id="WP_101860476.1">
    <property type="nucleotide sequence ID" value="NZ_PGUV01000007.1"/>
</dbReference>
<reference evidence="1 2" key="1">
    <citation type="submission" date="2017-12" db="EMBL/GenBank/DDBJ databases">
        <title>Comparative Functional Genomics of Dry Heat Resistant strains isolated from the Viking Spacecraft.</title>
        <authorList>
            <person name="Seuylemezian A."/>
            <person name="Cooper K."/>
            <person name="Vaishampayan P."/>
        </authorList>
    </citation>
    <scope>NUCLEOTIDE SEQUENCE [LARGE SCALE GENOMIC DNA]</scope>
    <source>
        <strain evidence="1 2">V48-19</strain>
    </source>
</reference>
<comment type="caution">
    <text evidence="1">The sequence shown here is derived from an EMBL/GenBank/DDBJ whole genome shotgun (WGS) entry which is preliminary data.</text>
</comment>
<name>A0A9Q6A8Z8_9BACI</name>